<dbReference type="Gene3D" id="3.40.190.10">
    <property type="entry name" value="Periplasmic binding protein-like II"/>
    <property type="match status" value="1"/>
</dbReference>
<keyword evidence="2" id="KW-0732">Signal</keyword>
<proteinExistence type="predicted"/>
<keyword evidence="3" id="KW-0813">Transport</keyword>
<dbReference type="Proteomes" id="UP000256869">
    <property type="component" value="Unassembled WGS sequence"/>
</dbReference>
<dbReference type="PANTHER" id="PTHR43649">
    <property type="entry name" value="ARABINOSE-BINDING PROTEIN-RELATED"/>
    <property type="match status" value="1"/>
</dbReference>
<sequence>MKKITYAILSFTLVFGLVACSNSSNEGNGQQTPSNQTGSSGDIGTNSGVETGTAGTGGTKSPDLDAKATVVFSTFWPDDRFKEAKKKYEALHPNIEIKLQNVETDNSHLEAELEKYTTATNTAMLAGKGPDMLELDLLPTDSYVKHDLLADMGEMMDQDSTFKKEDYFSNILDGARVGKGLYAMPLSFFLMGFTGDEKAIANSGVKVNDKTWTWNDFAQTAKDLAKTDGNTAAFSYPANYMLSEMVKDNYPLFIDKANGKANFESASFSGLMQQVKGMVDDGVIVEGGRNSYFQSTQINSPWDYLVSLRENGENTKLFTKPHAQDTAEGGYFRSYRTIGLNANSKVKNQAWDFIKFMMSEEIETPPESAGIPINKNNFAKQIAELKKEGTVKAYVEGPLQGLEFKVDEAKLGELESFVQGAVHAVAYQSDKIGEIISEESQAYFSGQKSAEAVAKLIQNKVTTILNE</sequence>
<evidence type="ECO:0000256" key="2">
    <source>
        <dbReference type="SAM" id="SignalP"/>
    </source>
</evidence>
<protein>
    <submittedName>
        <fullName evidence="3">Multiple sugar transport system substrate-binding protein</fullName>
    </submittedName>
</protein>
<evidence type="ECO:0000313" key="3">
    <source>
        <dbReference type="EMBL" id="RED59211.1"/>
    </source>
</evidence>
<feature type="compositionally biased region" description="Polar residues" evidence="1">
    <location>
        <begin position="24"/>
        <end position="50"/>
    </location>
</feature>
<evidence type="ECO:0000313" key="4">
    <source>
        <dbReference type="Proteomes" id="UP000256869"/>
    </source>
</evidence>
<dbReference type="Pfam" id="PF01547">
    <property type="entry name" value="SBP_bac_1"/>
    <property type="match status" value="1"/>
</dbReference>
<keyword evidence="4" id="KW-1185">Reference proteome</keyword>
<name>A0A3D9IC09_9BACL</name>
<dbReference type="InterPro" id="IPR006059">
    <property type="entry name" value="SBP"/>
</dbReference>
<dbReference type="RefSeq" id="WP_181907410.1">
    <property type="nucleotide sequence ID" value="NZ_QRDY01000007.1"/>
</dbReference>
<reference evidence="3 4" key="1">
    <citation type="submission" date="2018-07" db="EMBL/GenBank/DDBJ databases">
        <title>Genomic Encyclopedia of Type Strains, Phase III (KMG-III): the genomes of soil and plant-associated and newly described type strains.</title>
        <authorList>
            <person name="Whitman W."/>
        </authorList>
    </citation>
    <scope>NUCLEOTIDE SEQUENCE [LARGE SCALE GENOMIC DNA]</scope>
    <source>
        <strain evidence="3 4">CECT 8236</strain>
    </source>
</reference>
<evidence type="ECO:0000256" key="1">
    <source>
        <dbReference type="SAM" id="MobiDB-lite"/>
    </source>
</evidence>
<feature type="signal peptide" evidence="2">
    <location>
        <begin position="1"/>
        <end position="19"/>
    </location>
</feature>
<dbReference type="EMBL" id="QRDY01000007">
    <property type="protein sequence ID" value="RED59211.1"/>
    <property type="molecule type" value="Genomic_DNA"/>
</dbReference>
<dbReference type="PANTHER" id="PTHR43649:SF17">
    <property type="entry name" value="ABC TRANSPORTER SOLUTE BINDING PROTEIN-SUGAR TRANSPORT"/>
    <property type="match status" value="1"/>
</dbReference>
<dbReference type="SUPFAM" id="SSF53850">
    <property type="entry name" value="Periplasmic binding protein-like II"/>
    <property type="match status" value="1"/>
</dbReference>
<gene>
    <name evidence="3" type="ORF">DFP95_10749</name>
</gene>
<dbReference type="AlphaFoldDB" id="A0A3D9IC09"/>
<dbReference type="InterPro" id="IPR050490">
    <property type="entry name" value="Bact_solute-bd_prot1"/>
</dbReference>
<feature type="region of interest" description="Disordered" evidence="1">
    <location>
        <begin position="24"/>
        <end position="61"/>
    </location>
</feature>
<comment type="caution">
    <text evidence="3">The sequence shown here is derived from an EMBL/GenBank/DDBJ whole genome shotgun (WGS) entry which is preliminary data.</text>
</comment>
<accession>A0A3D9IC09</accession>
<keyword evidence="3" id="KW-0762">Sugar transport</keyword>
<feature type="chain" id="PRO_5038926585" evidence="2">
    <location>
        <begin position="20"/>
        <end position="467"/>
    </location>
</feature>
<organism evidence="3 4">
    <name type="scientific">Cohnella lupini</name>
    <dbReference type="NCBI Taxonomy" id="1294267"/>
    <lineage>
        <taxon>Bacteria</taxon>
        <taxon>Bacillati</taxon>
        <taxon>Bacillota</taxon>
        <taxon>Bacilli</taxon>
        <taxon>Bacillales</taxon>
        <taxon>Paenibacillaceae</taxon>
        <taxon>Cohnella</taxon>
    </lineage>
</organism>
<dbReference type="PROSITE" id="PS51257">
    <property type="entry name" value="PROKAR_LIPOPROTEIN"/>
    <property type="match status" value="1"/>
</dbReference>